<dbReference type="InterPro" id="IPR003675">
    <property type="entry name" value="Rce1/LyrA-like_dom"/>
</dbReference>
<dbReference type="GO" id="GO:0004175">
    <property type="term" value="F:endopeptidase activity"/>
    <property type="evidence" value="ECO:0007669"/>
    <property type="project" value="UniProtKB-ARBA"/>
</dbReference>
<feature type="transmembrane region" description="Helical" evidence="2">
    <location>
        <begin position="87"/>
        <end position="109"/>
    </location>
</feature>
<proteinExistence type="inferred from homology"/>
<protein>
    <submittedName>
        <fullName evidence="4">Metal-dependent membrane protease</fullName>
    </submittedName>
</protein>
<dbReference type="AlphaFoldDB" id="A0A0R2FCD1"/>
<sequence>MLKYIRRQALRIISFILLLIVYLINSAQLQLATQYAKTSPGTAEKYLGVMLITIAGILVLFTWLYQRQLNRNNPRQFGKRPITFNRLIQLCLLFVVMLLVQIIWSQLIMHHLLPMPTNQTAVESSIQQLPFWNNLYGVLVAPVFEEFLFRGFFFNFFFSKNNRWSTFFGVLVSGLIFGYLHTMAFSVTTLFYASLGWLLALTYLHFKDIRYNIALHFLNNLWSIL</sequence>
<dbReference type="PANTHER" id="PTHR36435:SF1">
    <property type="entry name" value="CAAX AMINO TERMINAL PROTEASE FAMILY PROTEIN"/>
    <property type="match status" value="1"/>
</dbReference>
<reference evidence="4 5" key="1">
    <citation type="journal article" date="2015" name="Genome Announc.">
        <title>Expanding the biotechnology potential of lactobacilli through comparative genomics of 213 strains and associated genera.</title>
        <authorList>
            <person name="Sun Z."/>
            <person name="Harris H.M."/>
            <person name="McCann A."/>
            <person name="Guo C."/>
            <person name="Argimon S."/>
            <person name="Zhang W."/>
            <person name="Yang X."/>
            <person name="Jeffery I.B."/>
            <person name="Cooney J.C."/>
            <person name="Kagawa T.F."/>
            <person name="Liu W."/>
            <person name="Song Y."/>
            <person name="Salvetti E."/>
            <person name="Wrobel A."/>
            <person name="Rasinkangas P."/>
            <person name="Parkhill J."/>
            <person name="Rea M.C."/>
            <person name="O'Sullivan O."/>
            <person name="Ritari J."/>
            <person name="Douillard F.P."/>
            <person name="Paul Ross R."/>
            <person name="Yang R."/>
            <person name="Briner A.E."/>
            <person name="Felis G.E."/>
            <person name="de Vos W.M."/>
            <person name="Barrangou R."/>
            <person name="Klaenhammer T.R."/>
            <person name="Caufield P.W."/>
            <person name="Cui Y."/>
            <person name="Zhang H."/>
            <person name="O'Toole P.W."/>
        </authorList>
    </citation>
    <scope>NUCLEOTIDE SEQUENCE [LARGE SCALE GENOMIC DNA]</scope>
    <source>
        <strain evidence="4 5">DSM 23365</strain>
    </source>
</reference>
<evidence type="ECO:0000259" key="3">
    <source>
        <dbReference type="Pfam" id="PF02517"/>
    </source>
</evidence>
<dbReference type="InterPro" id="IPR052710">
    <property type="entry name" value="CAAX_protease"/>
</dbReference>
<keyword evidence="4" id="KW-0645">Protease</keyword>
<dbReference type="PANTHER" id="PTHR36435">
    <property type="entry name" value="SLR1288 PROTEIN"/>
    <property type="match status" value="1"/>
</dbReference>
<dbReference type="RefSeq" id="WP_054737500.1">
    <property type="nucleotide sequence ID" value="NZ_AYZM01000042.1"/>
</dbReference>
<evidence type="ECO:0000256" key="1">
    <source>
        <dbReference type="ARBA" id="ARBA00009067"/>
    </source>
</evidence>
<dbReference type="OrthoDB" id="8607342at2"/>
<dbReference type="GO" id="GO:0006508">
    <property type="term" value="P:proteolysis"/>
    <property type="evidence" value="ECO:0007669"/>
    <property type="project" value="UniProtKB-KW"/>
</dbReference>
<dbReference type="Pfam" id="PF02517">
    <property type="entry name" value="Rce1-like"/>
    <property type="match status" value="1"/>
</dbReference>
<keyword evidence="2" id="KW-1133">Transmembrane helix</keyword>
<keyword evidence="4" id="KW-0378">Hydrolase</keyword>
<dbReference type="EMBL" id="AYZM01000042">
    <property type="protein sequence ID" value="KRN26175.1"/>
    <property type="molecule type" value="Genomic_DNA"/>
</dbReference>
<feature type="transmembrane region" description="Helical" evidence="2">
    <location>
        <begin position="46"/>
        <end position="66"/>
    </location>
</feature>
<dbReference type="GO" id="GO:0080120">
    <property type="term" value="P:CAAX-box protein maturation"/>
    <property type="evidence" value="ECO:0007669"/>
    <property type="project" value="UniProtKB-ARBA"/>
</dbReference>
<name>A0A0R2FCD1_9LACO</name>
<keyword evidence="5" id="KW-1185">Reference proteome</keyword>
<organism evidence="4 5">
    <name type="scientific">Secundilactobacillus similis DSM 23365 = JCM 2765</name>
    <dbReference type="NCBI Taxonomy" id="1423804"/>
    <lineage>
        <taxon>Bacteria</taxon>
        <taxon>Bacillati</taxon>
        <taxon>Bacillota</taxon>
        <taxon>Bacilli</taxon>
        <taxon>Lactobacillales</taxon>
        <taxon>Lactobacillaceae</taxon>
        <taxon>Secundilactobacillus</taxon>
    </lineage>
</organism>
<evidence type="ECO:0000313" key="4">
    <source>
        <dbReference type="EMBL" id="KRN26175.1"/>
    </source>
</evidence>
<feature type="transmembrane region" description="Helical" evidence="2">
    <location>
        <begin position="164"/>
        <end position="181"/>
    </location>
</feature>
<keyword evidence="2" id="KW-0472">Membrane</keyword>
<comment type="similarity">
    <text evidence="1">Belongs to the UPF0177 family.</text>
</comment>
<dbReference type="Proteomes" id="UP000051442">
    <property type="component" value="Unassembled WGS sequence"/>
</dbReference>
<feature type="transmembrane region" description="Helical" evidence="2">
    <location>
        <begin position="135"/>
        <end position="157"/>
    </location>
</feature>
<accession>A0A0R2FCD1</accession>
<feature type="transmembrane region" description="Helical" evidence="2">
    <location>
        <begin position="12"/>
        <end position="31"/>
    </location>
</feature>
<gene>
    <name evidence="4" type="ORF">FD14_GL002634</name>
</gene>
<evidence type="ECO:0000256" key="2">
    <source>
        <dbReference type="SAM" id="Phobius"/>
    </source>
</evidence>
<dbReference type="PATRIC" id="fig|1423804.4.peg.2847"/>
<evidence type="ECO:0000313" key="5">
    <source>
        <dbReference type="Proteomes" id="UP000051442"/>
    </source>
</evidence>
<keyword evidence="2" id="KW-0812">Transmembrane</keyword>
<feature type="domain" description="CAAX prenyl protease 2/Lysostaphin resistance protein A-like" evidence="3">
    <location>
        <begin position="129"/>
        <end position="221"/>
    </location>
</feature>
<comment type="caution">
    <text evidence="4">The sequence shown here is derived from an EMBL/GenBank/DDBJ whole genome shotgun (WGS) entry which is preliminary data.</text>
</comment>
<dbReference type="STRING" id="1423804.FD14_GL002634"/>
<feature type="transmembrane region" description="Helical" evidence="2">
    <location>
        <begin position="187"/>
        <end position="206"/>
    </location>
</feature>